<protein>
    <recommendedName>
        <fullName evidence="4">Transmembrane protein</fullName>
    </recommendedName>
</protein>
<proteinExistence type="predicted"/>
<evidence type="ECO:0008006" key="4">
    <source>
        <dbReference type="Google" id="ProtNLM"/>
    </source>
</evidence>
<keyword evidence="1" id="KW-0472">Membrane</keyword>
<dbReference type="Proteomes" id="UP001162793">
    <property type="component" value="Unassembled WGS sequence"/>
</dbReference>
<dbReference type="AlphaFoldDB" id="A0AA41WY98"/>
<organism evidence="2 3">
    <name type="scientific">Ralstonia chuxiongensis</name>
    <dbReference type="NCBI Taxonomy" id="2957504"/>
    <lineage>
        <taxon>Bacteria</taxon>
        <taxon>Pseudomonadati</taxon>
        <taxon>Pseudomonadota</taxon>
        <taxon>Betaproteobacteria</taxon>
        <taxon>Burkholderiales</taxon>
        <taxon>Burkholderiaceae</taxon>
        <taxon>Ralstonia</taxon>
    </lineage>
</organism>
<dbReference type="EMBL" id="JAMYWC010000004">
    <property type="protein sequence ID" value="MCP1173750.1"/>
    <property type="molecule type" value="Genomic_DNA"/>
</dbReference>
<name>A0AA41WY98_9RALS</name>
<evidence type="ECO:0000313" key="2">
    <source>
        <dbReference type="EMBL" id="MCP1173750.1"/>
    </source>
</evidence>
<keyword evidence="3" id="KW-1185">Reference proteome</keyword>
<feature type="transmembrane region" description="Helical" evidence="1">
    <location>
        <begin position="31"/>
        <end position="54"/>
    </location>
</feature>
<keyword evidence="1" id="KW-1133">Transmembrane helix</keyword>
<keyword evidence="1" id="KW-0812">Transmembrane</keyword>
<accession>A0AA41WY98</accession>
<evidence type="ECO:0000256" key="1">
    <source>
        <dbReference type="SAM" id="Phobius"/>
    </source>
</evidence>
<sequence length="58" mass="6338">MTAIGFVLLLFSLGILRVTDRWDFKGAFELMLAGGLGLFTSGVLLIAGIATWLWHVMP</sequence>
<reference evidence="3" key="1">
    <citation type="journal article" date="2023" name="Front. Microbiol.">
        <title>Ralstonia chuxiongensis sp. nov., Ralstonia mojiangensis sp. nov., and Ralstonia soli sp. nov., isolated from tobacco fields, are three novel species in the family Burkholderiaceae.</title>
        <authorList>
            <person name="Lu C.H."/>
            <person name="Zhang Y.Y."/>
            <person name="Jiang N."/>
            <person name="Chen W."/>
            <person name="Shao X."/>
            <person name="Zhao Z.M."/>
            <person name="Lu W.L."/>
            <person name="Hu X."/>
            <person name="Xi Y.X."/>
            <person name="Zou S.Y."/>
            <person name="Wei Q.J."/>
            <person name="Lin Z.L."/>
            <person name="Gong L."/>
            <person name="Gai X.T."/>
            <person name="Zhang L.Q."/>
            <person name="Li J.Y."/>
            <person name="Jin Y."/>
            <person name="Xia Z.Y."/>
        </authorList>
    </citation>
    <scope>NUCLEOTIDE SEQUENCE [LARGE SCALE GENOMIC DNA]</scope>
    <source>
        <strain evidence="3">21YRMH01-3</strain>
    </source>
</reference>
<comment type="caution">
    <text evidence="2">The sequence shown here is derived from an EMBL/GenBank/DDBJ whole genome shotgun (WGS) entry which is preliminary data.</text>
</comment>
<gene>
    <name evidence="2" type="ORF">NKG59_15420</name>
</gene>
<dbReference type="RefSeq" id="WP_253538390.1">
    <property type="nucleotide sequence ID" value="NZ_JAMYWC010000004.1"/>
</dbReference>
<evidence type="ECO:0000313" key="3">
    <source>
        <dbReference type="Proteomes" id="UP001162793"/>
    </source>
</evidence>